<comment type="caution">
    <text evidence="10">The sequence shown here is derived from an EMBL/GenBank/DDBJ whole genome shotgun (WGS) entry which is preliminary data.</text>
</comment>
<evidence type="ECO:0000256" key="5">
    <source>
        <dbReference type="ARBA" id="ARBA00022885"/>
    </source>
</evidence>
<dbReference type="InterPro" id="IPR003439">
    <property type="entry name" value="ABC_transporter-like_ATP-bd"/>
</dbReference>
<dbReference type="SUPFAM" id="SSF52540">
    <property type="entry name" value="P-loop containing nucleoside triphosphate hydrolases"/>
    <property type="match status" value="1"/>
</dbReference>
<evidence type="ECO:0000259" key="9">
    <source>
        <dbReference type="PROSITE" id="PS50893"/>
    </source>
</evidence>
<dbReference type="Proteomes" id="UP001229346">
    <property type="component" value="Unassembled WGS sequence"/>
</dbReference>
<dbReference type="InterPro" id="IPR017871">
    <property type="entry name" value="ABC_transporter-like_CS"/>
</dbReference>
<keyword evidence="1" id="KW-0813">Transport</keyword>
<dbReference type="SMART" id="SM00382">
    <property type="entry name" value="AAA"/>
    <property type="match status" value="1"/>
</dbReference>
<keyword evidence="5" id="KW-0918">Phosphonate transport</keyword>
<keyword evidence="11" id="KW-1185">Reference proteome</keyword>
<dbReference type="Pfam" id="PF00005">
    <property type="entry name" value="ABC_tran"/>
    <property type="match status" value="1"/>
</dbReference>
<protein>
    <submittedName>
        <fullName evidence="10">Phosphonate transport system ATP-binding protein</fullName>
    </submittedName>
</protein>
<feature type="region of interest" description="Disordered" evidence="8">
    <location>
        <begin position="251"/>
        <end position="270"/>
    </location>
</feature>
<evidence type="ECO:0000256" key="1">
    <source>
        <dbReference type="ARBA" id="ARBA00022448"/>
    </source>
</evidence>
<sequence length="270" mass="29552">MTLLRVEDLKKVYADGTAALNGIDLTVEAGEFIVVIGPSGVGKSTLLRCLNRMVQPTSGKVLFQGTDTTGVSKRKLREIRRSMGMIFQGFNLVERLSVLANVLHGRLGYMSAWRGALGLFAKPDVAEATRLLQRVGLGEQLHKRADELSGGQQQRVGIARALAQKPQLILADEPIASLDPASSEIVMNSLYTFCKEDGIACLCNLHQVDVAKKYATRIIGIYKGTKVFDGTPEQLTDEMIDYIYNQHNDKASDQSEADGRLARALKKETA</sequence>
<dbReference type="NCBIfam" id="TIGR02315">
    <property type="entry name" value="ABC_phnC"/>
    <property type="match status" value="1"/>
</dbReference>
<evidence type="ECO:0000256" key="7">
    <source>
        <dbReference type="ARBA" id="ARBA00023136"/>
    </source>
</evidence>
<reference evidence="10 11" key="1">
    <citation type="submission" date="2023-07" db="EMBL/GenBank/DDBJ databases">
        <title>Sorghum-associated microbial communities from plants grown in Nebraska, USA.</title>
        <authorList>
            <person name="Schachtman D."/>
        </authorList>
    </citation>
    <scope>NUCLEOTIDE SEQUENCE [LARGE SCALE GENOMIC DNA]</scope>
    <source>
        <strain evidence="10 11">CC482</strain>
    </source>
</reference>
<feature type="domain" description="ABC transporter" evidence="9">
    <location>
        <begin position="4"/>
        <end position="248"/>
    </location>
</feature>
<proteinExistence type="predicted"/>
<dbReference type="CDD" id="cd03256">
    <property type="entry name" value="ABC_PhnC_transporter"/>
    <property type="match status" value="1"/>
</dbReference>
<dbReference type="PROSITE" id="PS50893">
    <property type="entry name" value="ABC_TRANSPORTER_2"/>
    <property type="match status" value="1"/>
</dbReference>
<evidence type="ECO:0000313" key="10">
    <source>
        <dbReference type="EMBL" id="MDQ0116354.1"/>
    </source>
</evidence>
<dbReference type="InterPro" id="IPR012693">
    <property type="entry name" value="ABC_transpr_PhnC"/>
</dbReference>
<keyword evidence="6" id="KW-1278">Translocase</keyword>
<dbReference type="InterPro" id="IPR003593">
    <property type="entry name" value="AAA+_ATPase"/>
</dbReference>
<dbReference type="Gene3D" id="3.40.50.300">
    <property type="entry name" value="P-loop containing nucleotide triphosphate hydrolases"/>
    <property type="match status" value="1"/>
</dbReference>
<evidence type="ECO:0000256" key="6">
    <source>
        <dbReference type="ARBA" id="ARBA00022967"/>
    </source>
</evidence>
<keyword evidence="3" id="KW-0547">Nucleotide-binding</keyword>
<evidence type="ECO:0000256" key="4">
    <source>
        <dbReference type="ARBA" id="ARBA00022840"/>
    </source>
</evidence>
<keyword evidence="2" id="KW-1003">Cell membrane</keyword>
<gene>
    <name evidence="10" type="ORF">J2T15_005830</name>
</gene>
<dbReference type="InterPro" id="IPR027417">
    <property type="entry name" value="P-loop_NTPase"/>
</dbReference>
<name>A0ABT9UD43_PAEHA</name>
<dbReference type="PROSITE" id="PS00211">
    <property type="entry name" value="ABC_TRANSPORTER_1"/>
    <property type="match status" value="1"/>
</dbReference>
<evidence type="ECO:0000256" key="8">
    <source>
        <dbReference type="SAM" id="MobiDB-lite"/>
    </source>
</evidence>
<accession>A0ABT9UD43</accession>
<keyword evidence="4 10" id="KW-0067">ATP-binding</keyword>
<organism evidence="10 11">
    <name type="scientific">Paenibacillus harenae</name>
    <dbReference type="NCBI Taxonomy" id="306543"/>
    <lineage>
        <taxon>Bacteria</taxon>
        <taxon>Bacillati</taxon>
        <taxon>Bacillota</taxon>
        <taxon>Bacilli</taxon>
        <taxon>Bacillales</taxon>
        <taxon>Paenibacillaceae</taxon>
        <taxon>Paenibacillus</taxon>
    </lineage>
</organism>
<dbReference type="InterPro" id="IPR050086">
    <property type="entry name" value="MetN_ABC_transporter-like"/>
</dbReference>
<evidence type="ECO:0000256" key="3">
    <source>
        <dbReference type="ARBA" id="ARBA00022741"/>
    </source>
</evidence>
<dbReference type="EMBL" id="JAUSSU010000018">
    <property type="protein sequence ID" value="MDQ0116354.1"/>
    <property type="molecule type" value="Genomic_DNA"/>
</dbReference>
<keyword evidence="7" id="KW-0472">Membrane</keyword>
<evidence type="ECO:0000256" key="2">
    <source>
        <dbReference type="ARBA" id="ARBA00022475"/>
    </source>
</evidence>
<dbReference type="PANTHER" id="PTHR43166">
    <property type="entry name" value="AMINO ACID IMPORT ATP-BINDING PROTEIN"/>
    <property type="match status" value="1"/>
</dbReference>
<evidence type="ECO:0000313" key="11">
    <source>
        <dbReference type="Proteomes" id="UP001229346"/>
    </source>
</evidence>
<dbReference type="PANTHER" id="PTHR43166:SF6">
    <property type="entry name" value="PHOSPHONATES IMPORT ATP-BINDING PROTEIN PHNC"/>
    <property type="match status" value="1"/>
</dbReference>
<dbReference type="GO" id="GO:0005524">
    <property type="term" value="F:ATP binding"/>
    <property type="evidence" value="ECO:0007669"/>
    <property type="project" value="UniProtKB-KW"/>
</dbReference>